<evidence type="ECO:0000259" key="9">
    <source>
        <dbReference type="PROSITE" id="PS51192"/>
    </source>
</evidence>
<dbReference type="InterPro" id="IPR045562">
    <property type="entry name" value="RecG_dom3_C"/>
</dbReference>
<dbReference type="Pfam" id="PF00271">
    <property type="entry name" value="Helicase_C"/>
    <property type="match status" value="1"/>
</dbReference>
<name>A0ABR9JW11_9ACTN</name>
<dbReference type="SMART" id="SM00487">
    <property type="entry name" value="DEXDc"/>
    <property type="match status" value="1"/>
</dbReference>
<keyword evidence="2" id="KW-0227">DNA damage</keyword>
<dbReference type="PROSITE" id="PS51192">
    <property type="entry name" value="HELICASE_ATP_BIND_1"/>
    <property type="match status" value="1"/>
</dbReference>
<keyword evidence="5" id="KW-0067">ATP-binding</keyword>
<dbReference type="InterPro" id="IPR012340">
    <property type="entry name" value="NA-bd_OB-fold"/>
</dbReference>
<reference evidence="11 12" key="1">
    <citation type="submission" date="2020-10" db="EMBL/GenBank/DDBJ databases">
        <title>Sequencing the genomes of 1000 actinobacteria strains.</title>
        <authorList>
            <person name="Klenk H.-P."/>
        </authorList>
    </citation>
    <scope>NUCLEOTIDE SEQUENCE [LARGE SCALE GENOMIC DNA]</scope>
    <source>
        <strain evidence="11 12">DSM 46744</strain>
    </source>
</reference>
<dbReference type="SUPFAM" id="SSF52540">
    <property type="entry name" value="P-loop containing nucleoside triphosphate hydrolases"/>
    <property type="match status" value="1"/>
</dbReference>
<keyword evidence="1" id="KW-0547">Nucleotide-binding</keyword>
<evidence type="ECO:0000256" key="5">
    <source>
        <dbReference type="ARBA" id="ARBA00022840"/>
    </source>
</evidence>
<keyword evidence="12" id="KW-1185">Reference proteome</keyword>
<dbReference type="InterPro" id="IPR027417">
    <property type="entry name" value="P-loop_NTPase"/>
</dbReference>
<dbReference type="GO" id="GO:0016787">
    <property type="term" value="F:hydrolase activity"/>
    <property type="evidence" value="ECO:0007669"/>
    <property type="project" value="UniProtKB-KW"/>
</dbReference>
<dbReference type="InterPro" id="IPR014001">
    <property type="entry name" value="Helicase_ATP-bd"/>
</dbReference>
<dbReference type="SUPFAM" id="SSF50249">
    <property type="entry name" value="Nucleic acid-binding proteins"/>
    <property type="match status" value="1"/>
</dbReference>
<accession>A0ABR9JW11</accession>
<keyword evidence="4 11" id="KW-0347">Helicase</keyword>
<dbReference type="Proteomes" id="UP000627838">
    <property type="component" value="Unassembled WGS sequence"/>
</dbReference>
<dbReference type="Pfam" id="PF19833">
    <property type="entry name" value="RecG_dom3_C"/>
    <property type="match status" value="1"/>
</dbReference>
<gene>
    <name evidence="11" type="ORF">H4W34_004578</name>
</gene>
<dbReference type="CDD" id="cd17992">
    <property type="entry name" value="DEXHc_RecG"/>
    <property type="match status" value="1"/>
</dbReference>
<keyword evidence="7" id="KW-0234">DNA repair</keyword>
<evidence type="ECO:0000256" key="4">
    <source>
        <dbReference type="ARBA" id="ARBA00022806"/>
    </source>
</evidence>
<comment type="caution">
    <text evidence="11">The sequence shown here is derived from an EMBL/GenBank/DDBJ whole genome shotgun (WGS) entry which is preliminary data.</text>
</comment>
<evidence type="ECO:0000313" key="11">
    <source>
        <dbReference type="EMBL" id="MBE1534745.1"/>
    </source>
</evidence>
<sequence length="728" mass="78698">MANLDEPLRKVLGDKTANVLKKGLDLHTVGDLLHHYPRRYAHRGELTPLSGLEDGEHVTVMAEVVKVQGRTLSRSPGYVLEITVTDGTGSLKLSFFGRKGSYKPEKDLSPGTRGLFAGKISTYVPRSGQVQRQLTHPQYKVVAEKTAEQAAQEWADEIIPIYPSTKGLDIEAISTSVGMVLTGLELPEDPMPAALLRRRKLIGLGDAYEGIHRPKSWDELGRAKARLKWDEAFVVQVALAQRRRAAGALPAKPRPAAPSGLLADFDARLPFELTDGQRAVGAEIAADLAREHPMHRLLQGDVGAGKTIVALRGMLQVVDGGGQAALLAPTEVLAQQHHRSITGMLGELARAGQLDGADNATRVALLTGSLGAKARKEAMLDAASGAAGIVVGTHALLQESVQFADLGLVVVDEQHRFGVEQRDALREKTAGGRPHVLVMTATPIPRTVAMTVFGDLETSVLGQLPAGRSQIQTVVVPPEKPAFLARTWERIKEEARQGRQIYIVCPRIGEQEGDEGDSYDQEEGRRSPLGIMELLPKLAELLDGLRIGVLHGKLPPDEKDAVMRRFTDRELDVLLATTVIEVGVDVPNATVMVIMDADRFGVSQLHQLRGRVGRGSLHGLCLLVTDAEPASKARERLDAVASTTDGFELSRLDLEQRREGDVLGAAQAGRTSSLRLLTLQRDEDVIRDAREEATALVDTDPDLAAHPGLAAELAALLDEERADFLEKG</sequence>
<dbReference type="SMART" id="SM00490">
    <property type="entry name" value="HELICc"/>
    <property type="match status" value="1"/>
</dbReference>
<dbReference type="Gene3D" id="2.40.50.140">
    <property type="entry name" value="Nucleic acid-binding proteins"/>
    <property type="match status" value="1"/>
</dbReference>
<proteinExistence type="predicted"/>
<dbReference type="CDD" id="cd04488">
    <property type="entry name" value="RecG_wedge_OBF"/>
    <property type="match status" value="1"/>
</dbReference>
<keyword evidence="6" id="KW-0238">DNA-binding</keyword>
<evidence type="ECO:0000256" key="7">
    <source>
        <dbReference type="ARBA" id="ARBA00023204"/>
    </source>
</evidence>
<evidence type="ECO:0000313" key="12">
    <source>
        <dbReference type="Proteomes" id="UP000627838"/>
    </source>
</evidence>
<organism evidence="11 12">
    <name type="scientific">Actinomadura algeriensis</name>
    <dbReference type="NCBI Taxonomy" id="1679523"/>
    <lineage>
        <taxon>Bacteria</taxon>
        <taxon>Bacillati</taxon>
        <taxon>Actinomycetota</taxon>
        <taxon>Actinomycetes</taxon>
        <taxon>Streptosporangiales</taxon>
        <taxon>Thermomonosporaceae</taxon>
        <taxon>Actinomadura</taxon>
    </lineage>
</organism>
<dbReference type="PANTHER" id="PTHR47964:SF1">
    <property type="entry name" value="ATP-DEPENDENT DNA HELICASE HOMOLOG RECG, CHLOROPLASTIC"/>
    <property type="match status" value="1"/>
</dbReference>
<dbReference type="GO" id="GO:0003678">
    <property type="term" value="F:DNA helicase activity"/>
    <property type="evidence" value="ECO:0007669"/>
    <property type="project" value="UniProtKB-EC"/>
</dbReference>
<dbReference type="Gene3D" id="3.40.50.300">
    <property type="entry name" value="P-loop containing nucleotide triphosphate hydrolases"/>
    <property type="match status" value="2"/>
</dbReference>
<evidence type="ECO:0000256" key="6">
    <source>
        <dbReference type="ARBA" id="ARBA00023125"/>
    </source>
</evidence>
<dbReference type="NCBIfam" id="NF008167">
    <property type="entry name" value="PRK10917.2-1"/>
    <property type="match status" value="1"/>
</dbReference>
<protein>
    <recommendedName>
        <fullName evidence="8">Probable DNA 3'-5' helicase RecG</fullName>
    </recommendedName>
</protein>
<evidence type="ECO:0000256" key="1">
    <source>
        <dbReference type="ARBA" id="ARBA00022741"/>
    </source>
</evidence>
<dbReference type="InterPro" id="IPR033454">
    <property type="entry name" value="RecG_wedge"/>
</dbReference>
<dbReference type="PROSITE" id="PS51194">
    <property type="entry name" value="HELICASE_CTER"/>
    <property type="match status" value="1"/>
</dbReference>
<dbReference type="RefSeq" id="WP_192761077.1">
    <property type="nucleotide sequence ID" value="NZ_JADBDZ010000001.1"/>
</dbReference>
<keyword evidence="3 11" id="KW-0378">Hydrolase</keyword>
<dbReference type="Pfam" id="PF00270">
    <property type="entry name" value="DEAD"/>
    <property type="match status" value="1"/>
</dbReference>
<feature type="domain" description="Helicase C-terminal" evidence="10">
    <location>
        <begin position="497"/>
        <end position="655"/>
    </location>
</feature>
<dbReference type="EMBL" id="JADBDZ010000001">
    <property type="protein sequence ID" value="MBE1534745.1"/>
    <property type="molecule type" value="Genomic_DNA"/>
</dbReference>
<evidence type="ECO:0000256" key="2">
    <source>
        <dbReference type="ARBA" id="ARBA00022763"/>
    </source>
</evidence>
<dbReference type="PANTHER" id="PTHR47964">
    <property type="entry name" value="ATP-DEPENDENT DNA HELICASE HOMOLOG RECG, CHLOROPLASTIC"/>
    <property type="match status" value="1"/>
</dbReference>
<evidence type="ECO:0000259" key="10">
    <source>
        <dbReference type="PROSITE" id="PS51194"/>
    </source>
</evidence>
<evidence type="ECO:0000256" key="3">
    <source>
        <dbReference type="ARBA" id="ARBA00022801"/>
    </source>
</evidence>
<feature type="domain" description="Helicase ATP-binding" evidence="9">
    <location>
        <begin position="287"/>
        <end position="461"/>
    </location>
</feature>
<evidence type="ECO:0000256" key="8">
    <source>
        <dbReference type="ARBA" id="ARBA00049819"/>
    </source>
</evidence>
<dbReference type="Pfam" id="PF17191">
    <property type="entry name" value="RecG_wedge"/>
    <property type="match status" value="1"/>
</dbReference>
<dbReference type="InterPro" id="IPR011545">
    <property type="entry name" value="DEAD/DEAH_box_helicase_dom"/>
</dbReference>
<dbReference type="InterPro" id="IPR047112">
    <property type="entry name" value="RecG/Mfd"/>
</dbReference>
<dbReference type="InterPro" id="IPR001650">
    <property type="entry name" value="Helicase_C-like"/>
</dbReference>